<dbReference type="EMBL" id="JACEFO010001027">
    <property type="protein sequence ID" value="KAF8749831.1"/>
    <property type="molecule type" value="Genomic_DNA"/>
</dbReference>
<name>A0A835FFU2_9POAL</name>
<keyword evidence="2" id="KW-0032">Aminotransferase</keyword>
<evidence type="ECO:0000313" key="7">
    <source>
        <dbReference type="Proteomes" id="UP000636709"/>
    </source>
</evidence>
<evidence type="ECO:0000256" key="5">
    <source>
        <dbReference type="SAM" id="MobiDB-lite"/>
    </source>
</evidence>
<evidence type="ECO:0000256" key="1">
    <source>
        <dbReference type="ARBA" id="ARBA00001933"/>
    </source>
</evidence>
<gene>
    <name evidence="6" type="ORF">HU200_012536</name>
</gene>
<keyword evidence="7" id="KW-1185">Reference proteome</keyword>
<proteinExistence type="predicted"/>
<dbReference type="GO" id="GO:0008483">
    <property type="term" value="F:transaminase activity"/>
    <property type="evidence" value="ECO:0007669"/>
    <property type="project" value="UniProtKB-KW"/>
</dbReference>
<organism evidence="6 7">
    <name type="scientific">Digitaria exilis</name>
    <dbReference type="NCBI Taxonomy" id="1010633"/>
    <lineage>
        <taxon>Eukaryota</taxon>
        <taxon>Viridiplantae</taxon>
        <taxon>Streptophyta</taxon>
        <taxon>Embryophyta</taxon>
        <taxon>Tracheophyta</taxon>
        <taxon>Spermatophyta</taxon>
        <taxon>Magnoliopsida</taxon>
        <taxon>Liliopsida</taxon>
        <taxon>Poales</taxon>
        <taxon>Poaceae</taxon>
        <taxon>PACMAD clade</taxon>
        <taxon>Panicoideae</taxon>
        <taxon>Panicodae</taxon>
        <taxon>Paniceae</taxon>
        <taxon>Anthephorinae</taxon>
        <taxon>Digitaria</taxon>
    </lineage>
</organism>
<evidence type="ECO:0000256" key="2">
    <source>
        <dbReference type="ARBA" id="ARBA00022576"/>
    </source>
</evidence>
<protein>
    <submittedName>
        <fullName evidence="6">Uncharacterized protein</fullName>
    </submittedName>
</protein>
<comment type="cofactor">
    <cofactor evidence="1">
        <name>pyridoxal 5'-phosphate</name>
        <dbReference type="ChEBI" id="CHEBI:597326"/>
    </cofactor>
</comment>
<dbReference type="PANTHER" id="PTHR42885">
    <property type="entry name" value="HISTIDINOL-PHOSPHATE AMINOTRANSFERASE-RELATED"/>
    <property type="match status" value="1"/>
</dbReference>
<accession>A0A835FFU2</accession>
<dbReference type="PANTHER" id="PTHR42885:SF2">
    <property type="entry name" value="HISTIDINOL-PHOSPHATE AMINOTRANSFERASE"/>
    <property type="match status" value="1"/>
</dbReference>
<evidence type="ECO:0000313" key="6">
    <source>
        <dbReference type="EMBL" id="KAF8749831.1"/>
    </source>
</evidence>
<dbReference type="OrthoDB" id="2015537at2759"/>
<evidence type="ECO:0000256" key="3">
    <source>
        <dbReference type="ARBA" id="ARBA00022679"/>
    </source>
</evidence>
<dbReference type="Proteomes" id="UP000636709">
    <property type="component" value="Unassembled WGS sequence"/>
</dbReference>
<reference evidence="6" key="1">
    <citation type="submission" date="2020-07" db="EMBL/GenBank/DDBJ databases">
        <title>Genome sequence and genetic diversity analysis of an under-domesticated orphan crop, white fonio (Digitaria exilis).</title>
        <authorList>
            <person name="Bennetzen J.L."/>
            <person name="Chen S."/>
            <person name="Ma X."/>
            <person name="Wang X."/>
            <person name="Yssel A.E.J."/>
            <person name="Chaluvadi S.R."/>
            <person name="Johnson M."/>
            <person name="Gangashetty P."/>
            <person name="Hamidou F."/>
            <person name="Sanogo M.D."/>
            <person name="Zwaenepoel A."/>
            <person name="Wallace J."/>
            <person name="Van De Peer Y."/>
            <person name="Van Deynze A."/>
        </authorList>
    </citation>
    <scope>NUCLEOTIDE SEQUENCE</scope>
    <source>
        <tissue evidence="6">Leaves</tissue>
    </source>
</reference>
<sequence>MARATRPSPTRRRRFVDGLFHPIPHPKPVAGSRLPLRRREAAPRRQGVLPRHVVSGSGEEPAAPEAKQRPSGDSFIRRHLRTLSPYQPILPFEVYIIAPRTARFPPCVAETRGAYAREVLVEMPRGVLLSPLARTECSTAPITDFTFAENGSSHQVLSARLGRRPEDIIKLDANEIHMAHPQRCVLEPGDKIVDCPPTLQCNEFDASVNGALSSRVGN</sequence>
<comment type="caution">
    <text evidence="6">The sequence shown here is derived from an EMBL/GenBank/DDBJ whole genome shotgun (WGS) entry which is preliminary data.</text>
</comment>
<dbReference type="AlphaFoldDB" id="A0A835FFU2"/>
<feature type="region of interest" description="Disordered" evidence="5">
    <location>
        <begin position="1"/>
        <end position="72"/>
    </location>
</feature>
<evidence type="ECO:0000256" key="4">
    <source>
        <dbReference type="ARBA" id="ARBA00022898"/>
    </source>
</evidence>
<keyword evidence="3" id="KW-0808">Transferase</keyword>
<keyword evidence="4" id="KW-0663">Pyridoxal phosphate</keyword>